<feature type="compositionally biased region" description="Basic and acidic residues" evidence="1">
    <location>
        <begin position="177"/>
        <end position="186"/>
    </location>
</feature>
<dbReference type="AntiFam" id="ANF00014">
    <property type="entry name" value="tRNA translation"/>
</dbReference>
<feature type="region of interest" description="Disordered" evidence="1">
    <location>
        <begin position="169"/>
        <end position="192"/>
    </location>
</feature>
<reference evidence="2" key="1">
    <citation type="submission" date="2016-09" db="EMBL/GenBank/DDBJ databases">
        <authorList>
            <person name="Capua I."/>
            <person name="De Benedictis P."/>
            <person name="Joannis T."/>
            <person name="Lombin L.H."/>
            <person name="Cattoli G."/>
        </authorList>
    </citation>
    <scope>NUCLEOTIDE SEQUENCE</scope>
    <source>
        <strain evidence="2">B9</strain>
    </source>
</reference>
<name>A0A1K0INI8_CUPNE</name>
<dbReference type="AlphaFoldDB" id="A0A1K0INI8"/>
<feature type="region of interest" description="Disordered" evidence="1">
    <location>
        <begin position="204"/>
        <end position="233"/>
    </location>
</feature>
<proteinExistence type="predicted"/>
<dbReference type="EMBL" id="FMSH01000462">
    <property type="protein sequence ID" value="SCU92537.1"/>
    <property type="molecule type" value="Genomic_DNA"/>
</dbReference>
<evidence type="ECO:0000256" key="1">
    <source>
        <dbReference type="SAM" id="MobiDB-lite"/>
    </source>
</evidence>
<gene>
    <name evidence="2" type="ORF">CNECB9_5140009</name>
</gene>
<sequence>MAGRRAGDSGRAAAGLPGPAARFRQGAARTGREGHRLPAFRRLRAAGGAGFPHLLGAEQCAVAPDHGDGAADRRAGAEGAAQCLVHPRRPGRAGHGRPRLRPGLHADQLGLVHRRAADPALRQRLSPAADLQYVELAGCGPAARAAAAGPADGPDLPDRDHLVHADVDLHHAPGHGDAGRAPDHRQPGRGGLHAAAVAGDCHLDAGGTASRRARPGRRQPPCLARHPHGGDAGGADRCPAVAAAQAGAACLRERSRGGRGSAAAGAVRGVLPGLRRGSGDDGVYPARVQDRADSDADLRRLAVGHRTGRGLCAGLRVDRGHARLHARCERLLAGQQHQPGDCRRAAGAVFQPGQQGSGKLTLALAARKGGGPQFQQPEKKNARLRGRSNLAEWTGLEPATPGVTGRYSNRLNYHSIVGADWSLGSGRLAGRLITPCCFGVP</sequence>
<accession>A0A1K0INI8</accession>
<protein>
    <submittedName>
        <fullName evidence="2">Uncharacterized protein</fullName>
    </submittedName>
</protein>
<organism evidence="2">
    <name type="scientific">Cupriavidus necator</name>
    <name type="common">Alcaligenes eutrophus</name>
    <name type="synonym">Ralstonia eutropha</name>
    <dbReference type="NCBI Taxonomy" id="106590"/>
    <lineage>
        <taxon>Bacteria</taxon>
        <taxon>Pseudomonadati</taxon>
        <taxon>Pseudomonadota</taxon>
        <taxon>Betaproteobacteria</taxon>
        <taxon>Burkholderiales</taxon>
        <taxon>Burkholderiaceae</taxon>
        <taxon>Cupriavidus</taxon>
    </lineage>
</organism>
<evidence type="ECO:0000313" key="2">
    <source>
        <dbReference type="EMBL" id="SCU92537.1"/>
    </source>
</evidence>
<feature type="region of interest" description="Disordered" evidence="1">
    <location>
        <begin position="1"/>
        <end position="36"/>
    </location>
</feature>
<feature type="compositionally biased region" description="Low complexity" evidence="1">
    <location>
        <begin position="9"/>
        <end position="22"/>
    </location>
</feature>